<name>A0A1A8MGV7_9TELE</name>
<protein>
    <submittedName>
        <fullName evidence="1">Uncharacterized protein</fullName>
    </submittedName>
</protein>
<dbReference type="EMBL" id="HAEF01014914">
    <property type="protein sequence ID" value="SBR56073.1"/>
    <property type="molecule type" value="Transcribed_RNA"/>
</dbReference>
<evidence type="ECO:0000313" key="1">
    <source>
        <dbReference type="EMBL" id="SBR56073.1"/>
    </source>
</evidence>
<sequence>DCLEDHKLAVIHTFLQSEESNPSTFQREEEYRRFFSVPAAQQVENIMLGLQKSPTTAALCLLLLCTLLPSSDAR</sequence>
<organism evidence="1">
    <name type="scientific">Nothobranchius pienaari</name>
    <dbReference type="NCBI Taxonomy" id="704102"/>
    <lineage>
        <taxon>Eukaryota</taxon>
        <taxon>Metazoa</taxon>
        <taxon>Chordata</taxon>
        <taxon>Craniata</taxon>
        <taxon>Vertebrata</taxon>
        <taxon>Euteleostomi</taxon>
        <taxon>Actinopterygii</taxon>
        <taxon>Neopterygii</taxon>
        <taxon>Teleostei</taxon>
        <taxon>Neoteleostei</taxon>
        <taxon>Acanthomorphata</taxon>
        <taxon>Ovalentaria</taxon>
        <taxon>Atherinomorphae</taxon>
        <taxon>Cyprinodontiformes</taxon>
        <taxon>Nothobranchiidae</taxon>
        <taxon>Nothobranchius</taxon>
    </lineage>
</organism>
<reference evidence="1" key="1">
    <citation type="submission" date="2016-05" db="EMBL/GenBank/DDBJ databases">
        <authorList>
            <person name="Lavstsen T."/>
            <person name="Jespersen J.S."/>
        </authorList>
    </citation>
    <scope>NUCLEOTIDE SEQUENCE</scope>
    <source>
        <tissue evidence="1">Brain</tissue>
    </source>
</reference>
<accession>A0A1A8MGV7</accession>
<feature type="non-terminal residue" evidence="1">
    <location>
        <position position="1"/>
    </location>
</feature>
<gene>
    <name evidence="1" type="primary">Nfu_g_1_007384</name>
</gene>
<feature type="non-terminal residue" evidence="1">
    <location>
        <position position="74"/>
    </location>
</feature>
<dbReference type="AlphaFoldDB" id="A0A1A8MGV7"/>
<reference evidence="1" key="2">
    <citation type="submission" date="2016-06" db="EMBL/GenBank/DDBJ databases">
        <title>The genome of a short-lived fish provides insights into sex chromosome evolution and the genetic control of aging.</title>
        <authorList>
            <person name="Reichwald K."/>
            <person name="Felder M."/>
            <person name="Petzold A."/>
            <person name="Koch P."/>
            <person name="Groth M."/>
            <person name="Platzer M."/>
        </authorList>
    </citation>
    <scope>NUCLEOTIDE SEQUENCE</scope>
    <source>
        <tissue evidence="1">Brain</tissue>
    </source>
</reference>
<proteinExistence type="predicted"/>